<evidence type="ECO:0000313" key="2">
    <source>
        <dbReference type="EMBL" id="MDQ0995160.1"/>
    </source>
</evidence>
<reference evidence="2 3" key="1">
    <citation type="submission" date="2023-07" db="EMBL/GenBank/DDBJ databases">
        <title>Comparative genomics of wheat-associated soil bacteria to identify genetic determinants of phenazine resistance.</title>
        <authorList>
            <person name="Mouncey N."/>
        </authorList>
    </citation>
    <scope>NUCLEOTIDE SEQUENCE [LARGE SCALE GENOMIC DNA]</scope>
    <source>
        <strain evidence="2 3">W4I11</strain>
    </source>
</reference>
<protein>
    <submittedName>
        <fullName evidence="2">Hemin transport protein</fullName>
    </submittedName>
</protein>
<dbReference type="SUPFAM" id="SSF144064">
    <property type="entry name" value="Heme iron utilization protein-like"/>
    <property type="match status" value="1"/>
</dbReference>
<comment type="caution">
    <text evidence="2">The sequence shown here is derived from an EMBL/GenBank/DDBJ whole genome shotgun (WGS) entry which is preliminary data.</text>
</comment>
<evidence type="ECO:0000313" key="3">
    <source>
        <dbReference type="Proteomes" id="UP001237780"/>
    </source>
</evidence>
<dbReference type="CDD" id="cd16830">
    <property type="entry name" value="HemS-like_N"/>
    <property type="match status" value="1"/>
</dbReference>
<dbReference type="Proteomes" id="UP001237780">
    <property type="component" value="Unassembled WGS sequence"/>
</dbReference>
<organism evidence="2 3">
    <name type="scientific">Phyllobacterium ifriqiyense</name>
    <dbReference type="NCBI Taxonomy" id="314238"/>
    <lineage>
        <taxon>Bacteria</taxon>
        <taxon>Pseudomonadati</taxon>
        <taxon>Pseudomonadota</taxon>
        <taxon>Alphaproteobacteria</taxon>
        <taxon>Hyphomicrobiales</taxon>
        <taxon>Phyllobacteriaceae</taxon>
        <taxon>Phyllobacterium</taxon>
    </lineage>
</organism>
<accession>A0ABU0S323</accession>
<name>A0ABU0S323_9HYPH</name>
<dbReference type="Gene3D" id="3.40.1570.10">
    <property type="entry name" value="HemS/ChuS/ChuX like domains"/>
    <property type="match status" value="2"/>
</dbReference>
<keyword evidence="3" id="KW-1185">Reference proteome</keyword>
<dbReference type="EMBL" id="JAUSZT010000001">
    <property type="protein sequence ID" value="MDQ0995160.1"/>
    <property type="molecule type" value="Genomic_DNA"/>
</dbReference>
<dbReference type="InterPro" id="IPR053733">
    <property type="entry name" value="Heme_Transport_Util_sf"/>
</dbReference>
<evidence type="ECO:0000259" key="1">
    <source>
        <dbReference type="Pfam" id="PF05171"/>
    </source>
</evidence>
<gene>
    <name evidence="2" type="ORF">QFZ34_000337</name>
</gene>
<dbReference type="Pfam" id="PF05171">
    <property type="entry name" value="HemS"/>
    <property type="match status" value="2"/>
</dbReference>
<proteinExistence type="predicted"/>
<feature type="domain" description="Haemin-degrading HemS/ChuX" evidence="1">
    <location>
        <begin position="41"/>
        <end position="167"/>
    </location>
</feature>
<feature type="domain" description="Haemin-degrading HemS/ChuX" evidence="1">
    <location>
        <begin position="221"/>
        <end position="352"/>
    </location>
</feature>
<dbReference type="InterPro" id="IPR007845">
    <property type="entry name" value="HemS/ChuX_dom"/>
</dbReference>
<sequence length="360" mass="40760">MTQQSITNVTNGNKMTPEAIRQARIDNPKMRERDLAQQLTISEADFVAAYCGISATRITPQIETFLTEIEALGEVMALTRNESAVHEKIGVYDKPIVGKHASMMLGEQIDLRLFPKSWAHGFAVEKDDGDVVRRSLQFFDAAGEAIHKIHLRPASNLEAYTALVAKLKLEDQSQTIETTELPKLEQKKRELEELDTAGLRDRWTQMKDVHEFFGILNSLEMTRHQAVQVIGQDYAWQLDNDALTAMIHHAAQEALPIMCFVGNRGCIQIHSGPVQNVKPMGPWINVMDETFHLHLRTDHIAELWAVRKPTKDGHVTSLEAYGAEGEMIIQFFGKRHEGSHERPDWRNLVESLPRLMRVAA</sequence>
<dbReference type="CDD" id="cd16831">
    <property type="entry name" value="HemS-like_C"/>
    <property type="match status" value="1"/>
</dbReference>